<keyword evidence="1" id="KW-0732">Signal</keyword>
<dbReference type="GO" id="GO:0009166">
    <property type="term" value="P:nucleotide catabolic process"/>
    <property type="evidence" value="ECO:0007669"/>
    <property type="project" value="InterPro"/>
</dbReference>
<dbReference type="PANTHER" id="PTHR11575:SF24">
    <property type="entry name" value="5'-NUCLEOTIDASE"/>
    <property type="match status" value="1"/>
</dbReference>
<dbReference type="SUPFAM" id="SSF53850">
    <property type="entry name" value="Periplasmic binding protein-like II"/>
    <property type="match status" value="1"/>
</dbReference>
<feature type="signal peptide" evidence="1">
    <location>
        <begin position="1"/>
        <end position="31"/>
    </location>
</feature>
<reference evidence="3 4" key="1">
    <citation type="submission" date="2016-11" db="EMBL/GenBank/DDBJ databases">
        <authorList>
            <person name="Varghese N."/>
            <person name="Submissions S."/>
        </authorList>
    </citation>
    <scope>NUCLEOTIDE SEQUENCE [LARGE SCALE GENOMIC DNA]</scope>
    <source>
        <strain evidence="3 4">FD</strain>
    </source>
</reference>
<evidence type="ECO:0000313" key="3">
    <source>
        <dbReference type="EMBL" id="SHL57550.1"/>
    </source>
</evidence>
<dbReference type="InterPro" id="IPR036907">
    <property type="entry name" value="5'-Nucleotdase_C_sf"/>
</dbReference>
<dbReference type="PANTHER" id="PTHR11575">
    <property type="entry name" value="5'-NUCLEOTIDASE-RELATED"/>
    <property type="match status" value="1"/>
</dbReference>
<dbReference type="Gene3D" id="3.90.780.10">
    <property type="entry name" value="5'-Nucleotidase, C-terminal domain"/>
    <property type="match status" value="1"/>
</dbReference>
<accession>A0AB74F248</accession>
<feature type="domain" description="5'-Nucleotidase C-terminal" evidence="2">
    <location>
        <begin position="438"/>
        <end position="589"/>
    </location>
</feature>
<protein>
    <submittedName>
        <fullName evidence="3">ABC-type glycerol-3-phosphate transport system, substrate-binding protein</fullName>
    </submittedName>
</protein>
<dbReference type="InterPro" id="IPR006179">
    <property type="entry name" value="5_nucleotidase/apyrase"/>
</dbReference>
<dbReference type="PROSITE" id="PS51257">
    <property type="entry name" value="PROKAR_LIPOPROTEIN"/>
    <property type="match status" value="1"/>
</dbReference>
<proteinExistence type="predicted"/>
<sequence>MGRLNIKKKNRKKMAAAVLCGVFLCSMLSGCGQSPRSDKTTVTLLYSNDFKNLEQLVESTYPDIDLQCERTPYPSEQLRQLEKGVGPDLLLTSQPTSSSILDYALDLSDTKASVAYDGTVMELLKQNGKTYLLPLPGQYKGYIVNETLFQEAGLALPTTNQELVSVMVALREKGIGVGGDGVNFSIESDYNTDLGMFFVGDMVPDFLGTVSGVQWMAGFREKKTTFSGQWEGAFDLASQMTAAGVMDGAALGKSRNSIRNLERMADGTLAVVFGGSDLYTRMVNENRENAEAGTSPEYRYRMLPLLSDAGNSPWLILAPSAYIGINTHSDSKTQEACRQVLELISTKEGQEALTRDIQMGYSYLKDYQPEHSDVITGLEEYVDSSYVYNVQFPDKIVEYLGEMSRQVFVGKLTPEDALKAVDKYYYEGSDQVDYDLSVVGTIKNDLLLQDYNTRRKEAEIGNLLADSVAEVSGASIAVVNGGGIRGSLYAGEVYGSDLAAVCPFDNQVVVLEMNGQVLWDMLENSLSACTDAFPGGRFLQVSGIRYTFDSSKEPGARLKSVTLADGTTLDRQQKYQVAVNDYMAGKQGYAENNGDGYTMLNVYSGDIPKGSVRLVKETDLTYRDALAQYFENHRNAPVSAELEGRITDTGKSE</sequence>
<dbReference type="Pfam" id="PF02872">
    <property type="entry name" value="5_nucleotid_C"/>
    <property type="match status" value="1"/>
</dbReference>
<feature type="chain" id="PRO_5044494996" evidence="1">
    <location>
        <begin position="32"/>
        <end position="653"/>
    </location>
</feature>
<dbReference type="GeneID" id="68363223"/>
<dbReference type="EMBL" id="FRBP01000006">
    <property type="protein sequence ID" value="SHL57550.1"/>
    <property type="molecule type" value="Genomic_DNA"/>
</dbReference>
<dbReference type="SUPFAM" id="SSF55816">
    <property type="entry name" value="5'-nucleotidase (syn. UDP-sugar hydrolase), C-terminal domain"/>
    <property type="match status" value="1"/>
</dbReference>
<dbReference type="InterPro" id="IPR008334">
    <property type="entry name" value="5'-Nucleotdase_C"/>
</dbReference>
<dbReference type="GO" id="GO:0016787">
    <property type="term" value="F:hydrolase activity"/>
    <property type="evidence" value="ECO:0007669"/>
    <property type="project" value="InterPro"/>
</dbReference>
<dbReference type="AlphaFoldDB" id="A0AB74F248"/>
<evidence type="ECO:0000256" key="1">
    <source>
        <dbReference type="SAM" id="SignalP"/>
    </source>
</evidence>
<dbReference type="Proteomes" id="UP000184012">
    <property type="component" value="Unassembled WGS sequence"/>
</dbReference>
<evidence type="ECO:0000313" key="4">
    <source>
        <dbReference type="Proteomes" id="UP000184012"/>
    </source>
</evidence>
<organism evidence="3 4">
    <name type="scientific">Eubacterium callanderi</name>
    <dbReference type="NCBI Taxonomy" id="53442"/>
    <lineage>
        <taxon>Bacteria</taxon>
        <taxon>Bacillati</taxon>
        <taxon>Bacillota</taxon>
        <taxon>Clostridia</taxon>
        <taxon>Eubacteriales</taxon>
        <taxon>Eubacteriaceae</taxon>
        <taxon>Eubacterium</taxon>
    </lineage>
</organism>
<comment type="caution">
    <text evidence="3">The sequence shown here is derived from an EMBL/GenBank/DDBJ whole genome shotgun (WGS) entry which is preliminary data.</text>
</comment>
<name>A0AB74F248_9FIRM</name>
<evidence type="ECO:0000259" key="2">
    <source>
        <dbReference type="Pfam" id="PF02872"/>
    </source>
</evidence>
<dbReference type="Gene3D" id="3.40.190.10">
    <property type="entry name" value="Periplasmic binding protein-like II"/>
    <property type="match status" value="2"/>
</dbReference>
<dbReference type="RefSeq" id="WP_013380399.1">
    <property type="nucleotide sequence ID" value="NC_014624.2"/>
</dbReference>
<gene>
    <name evidence="3" type="ORF">SAMN04515649_10663</name>
</gene>